<sequence>MHTLVLLDILYKNCGIVFVNNWAIYLHLFRNFLERKETSQANVELAMCLVAGWQTVEVDRTYDLINTQIDSLDKVTRFFDSMMRARYPFTEESLKNIDPARIERNRASKNVMTAADFFKEGASKMNDGRDFTFKTYREGYHAV</sequence>
<reference evidence="1 2" key="1">
    <citation type="submission" date="2016-07" db="EMBL/GenBank/DDBJ databases">
        <title>Pervasive Adenine N6-methylation of Active Genes in Fungi.</title>
        <authorList>
            <consortium name="DOE Joint Genome Institute"/>
            <person name="Mondo S.J."/>
            <person name="Dannebaum R.O."/>
            <person name="Kuo R.C."/>
            <person name="Labutti K."/>
            <person name="Haridas S."/>
            <person name="Kuo A."/>
            <person name="Salamov A."/>
            <person name="Ahrendt S.R."/>
            <person name="Lipzen A."/>
            <person name="Sullivan W."/>
            <person name="Andreopoulos W.B."/>
            <person name="Clum A."/>
            <person name="Lindquist E."/>
            <person name="Daum C."/>
            <person name="Ramamoorthy G.K."/>
            <person name="Gryganskyi A."/>
            <person name="Culley D."/>
            <person name="Magnuson J.K."/>
            <person name="James T.Y."/>
            <person name="O'Malley M.A."/>
            <person name="Stajich J.E."/>
            <person name="Spatafora J.W."/>
            <person name="Visel A."/>
            <person name="Grigoriev I.V."/>
        </authorList>
    </citation>
    <scope>NUCLEOTIDE SEQUENCE [LARGE SCALE GENOMIC DNA]</scope>
    <source>
        <strain evidence="1 2">JEL800</strain>
    </source>
</reference>
<dbReference type="OrthoDB" id="2096002at2759"/>
<organism evidence="1 2">
    <name type="scientific">Rhizoclosmatium globosum</name>
    <dbReference type="NCBI Taxonomy" id="329046"/>
    <lineage>
        <taxon>Eukaryota</taxon>
        <taxon>Fungi</taxon>
        <taxon>Fungi incertae sedis</taxon>
        <taxon>Chytridiomycota</taxon>
        <taxon>Chytridiomycota incertae sedis</taxon>
        <taxon>Chytridiomycetes</taxon>
        <taxon>Chytridiales</taxon>
        <taxon>Chytriomycetaceae</taxon>
        <taxon>Rhizoclosmatium</taxon>
    </lineage>
</organism>
<name>A0A1Y2CGC0_9FUNG</name>
<proteinExistence type="predicted"/>
<protein>
    <submittedName>
        <fullName evidence="1">Uncharacterized protein</fullName>
    </submittedName>
</protein>
<evidence type="ECO:0000313" key="2">
    <source>
        <dbReference type="Proteomes" id="UP000193642"/>
    </source>
</evidence>
<comment type="caution">
    <text evidence="1">The sequence shown here is derived from an EMBL/GenBank/DDBJ whole genome shotgun (WGS) entry which is preliminary data.</text>
</comment>
<dbReference type="EMBL" id="MCGO01000018">
    <property type="protein sequence ID" value="ORY46098.1"/>
    <property type="molecule type" value="Genomic_DNA"/>
</dbReference>
<accession>A0A1Y2CGC0</accession>
<dbReference type="AlphaFoldDB" id="A0A1Y2CGC0"/>
<gene>
    <name evidence="1" type="ORF">BCR33DRAFT_716099</name>
</gene>
<dbReference type="Proteomes" id="UP000193642">
    <property type="component" value="Unassembled WGS sequence"/>
</dbReference>
<keyword evidence="2" id="KW-1185">Reference proteome</keyword>
<evidence type="ECO:0000313" key="1">
    <source>
        <dbReference type="EMBL" id="ORY46098.1"/>
    </source>
</evidence>